<dbReference type="GO" id="GO:0005524">
    <property type="term" value="F:ATP binding"/>
    <property type="evidence" value="ECO:0007669"/>
    <property type="project" value="UniProtKB-KW"/>
</dbReference>
<dbReference type="Pfam" id="PF00069">
    <property type="entry name" value="Pkinase"/>
    <property type="match status" value="1"/>
</dbReference>
<dbReference type="RefSeq" id="XP_022764995.1">
    <property type="nucleotide sequence ID" value="XM_022909260.1"/>
</dbReference>
<gene>
    <name evidence="10" type="primary">LOC111310117</name>
</gene>
<dbReference type="InterPro" id="IPR050494">
    <property type="entry name" value="Ser_Thr_dual-spec_kinase"/>
</dbReference>
<dbReference type="FunFam" id="1.10.510.10:FF:000380">
    <property type="entry name" value="Serine/threonine-protein kinase ppk15"/>
    <property type="match status" value="1"/>
</dbReference>
<evidence type="ECO:0000256" key="3">
    <source>
        <dbReference type="ARBA" id="ARBA00022679"/>
    </source>
</evidence>
<evidence type="ECO:0000313" key="9">
    <source>
        <dbReference type="Proteomes" id="UP000515121"/>
    </source>
</evidence>
<keyword evidence="3" id="KW-0808">Transferase</keyword>
<evidence type="ECO:0000259" key="8">
    <source>
        <dbReference type="PROSITE" id="PS50011"/>
    </source>
</evidence>
<reference evidence="10" key="1">
    <citation type="submission" date="2025-08" db="UniProtKB">
        <authorList>
            <consortium name="RefSeq"/>
        </authorList>
    </citation>
    <scope>IDENTIFICATION</scope>
    <source>
        <tissue evidence="10">Fruit stalk</tissue>
    </source>
</reference>
<keyword evidence="6" id="KW-0067">ATP-binding</keyword>
<dbReference type="SMART" id="SM00220">
    <property type="entry name" value="S_TKc"/>
    <property type="match status" value="1"/>
</dbReference>
<keyword evidence="4" id="KW-0547">Nucleotide-binding</keyword>
<feature type="compositionally biased region" description="Basic and acidic residues" evidence="7">
    <location>
        <begin position="65"/>
        <end position="77"/>
    </location>
</feature>
<dbReference type="InterPro" id="IPR008271">
    <property type="entry name" value="Ser/Thr_kinase_AS"/>
</dbReference>
<dbReference type="PANTHER" id="PTHR24058:SF113">
    <property type="entry name" value="HYPOTHETICAL SER-THR PROTEIN KINASE"/>
    <property type="match status" value="1"/>
</dbReference>
<dbReference type="PROSITE" id="PS00108">
    <property type="entry name" value="PROTEIN_KINASE_ST"/>
    <property type="match status" value="1"/>
</dbReference>
<name>A0A6P6AJF2_DURZI</name>
<feature type="region of interest" description="Disordered" evidence="7">
    <location>
        <begin position="62"/>
        <end position="86"/>
    </location>
</feature>
<evidence type="ECO:0000256" key="7">
    <source>
        <dbReference type="SAM" id="MobiDB-lite"/>
    </source>
</evidence>
<evidence type="ECO:0000256" key="4">
    <source>
        <dbReference type="ARBA" id="ARBA00022741"/>
    </source>
</evidence>
<dbReference type="CDD" id="cd14133">
    <property type="entry name" value="PKc_DYRK_like"/>
    <property type="match status" value="1"/>
</dbReference>
<evidence type="ECO:0000256" key="5">
    <source>
        <dbReference type="ARBA" id="ARBA00022777"/>
    </source>
</evidence>
<keyword evidence="1" id="KW-0723">Serine/threonine-protein kinase</keyword>
<accession>A0A6P6AJF2</accession>
<sequence length="664" mass="76322">MELSFEVEVVIEFLRKNGLKEAEKALQEDMMEKNEEEEKEKVGAFDSEKLLFPMLQPVRIPATSRRSEVDEKVKSSDGSDSDGDEFVSLRSSISDVCSSDRLSQFGTAREYPDFNIQNDLYLDKFVTTSETNKQHNKSKGFQTEEGIDYLDKPCRFNMVSINGENDIQVMDYYHFDKCNGLEGDIEPELKNCAYGFSLPLYKSCEGPGLYDENSVKLSYMSSKETDSDDLQLKAAGDISADYNRASEHESNQNLYSAKRGSNDWIDGFKGDSDLVHKIAEKDLLLNYGVEDEEDNGELNESQVAADEEGDAMDEVRMYSNEDEYEVFHLRIIHRKNRTGFEESKDLPIVLNTIIAGRYYVTEYLGSAASSKVVKAHDLLMGIDVCLKIIKNDKDFFDQSLDEIKLLKLVNKHDPGDEHHILRLYDYFYQQEHLFIVCELLQANLYEFQKFNQESGDEAYFTLSRLQVITCQCLEALDYLHDLGIIHCDLKPENILIKSHRRCEIKIIDLGSSCFRTDNICLYVQSRSYRAPEVILGLPYDQKIDLWSLGCILAELCSGKVLFPNDANVTILAQMVGTLGPIDLEMLENGQETHKYFTKEYDLYHINEETNQLEYIISEESSLEHHLQVSDVGFIDFVRHLLQMNPQRRPTAREALEHPWLSYSY</sequence>
<dbReference type="SUPFAM" id="SSF56112">
    <property type="entry name" value="Protein kinase-like (PK-like)"/>
    <property type="match status" value="1"/>
</dbReference>
<evidence type="ECO:0000256" key="1">
    <source>
        <dbReference type="ARBA" id="ARBA00022527"/>
    </source>
</evidence>
<dbReference type="InterPro" id="IPR011009">
    <property type="entry name" value="Kinase-like_dom_sf"/>
</dbReference>
<keyword evidence="9" id="KW-1185">Reference proteome</keyword>
<dbReference type="FunFam" id="3.30.200.20:FF:000216">
    <property type="entry name" value="Putative serine/threonine-protein kinase dyrk2"/>
    <property type="match status" value="1"/>
</dbReference>
<dbReference type="InterPro" id="IPR000719">
    <property type="entry name" value="Prot_kinase_dom"/>
</dbReference>
<protein>
    <submittedName>
        <fullName evidence="10">Probable serine/threonine-protein kinase dyrk2 isoform X1</fullName>
    </submittedName>
</protein>
<keyword evidence="2" id="KW-0597">Phosphoprotein</keyword>
<dbReference type="AlphaFoldDB" id="A0A6P6AJF2"/>
<keyword evidence="5 10" id="KW-0418">Kinase</keyword>
<dbReference type="GeneID" id="111310117"/>
<evidence type="ECO:0000313" key="10">
    <source>
        <dbReference type="RefSeq" id="XP_022764995.1"/>
    </source>
</evidence>
<dbReference type="Gene3D" id="3.30.200.20">
    <property type="entry name" value="Phosphorylase Kinase, domain 1"/>
    <property type="match status" value="1"/>
</dbReference>
<dbReference type="Proteomes" id="UP000515121">
    <property type="component" value="Unplaced"/>
</dbReference>
<feature type="domain" description="Protein kinase" evidence="8">
    <location>
        <begin position="358"/>
        <end position="660"/>
    </location>
</feature>
<proteinExistence type="predicted"/>
<dbReference type="PANTHER" id="PTHR24058">
    <property type="entry name" value="DUAL SPECIFICITY PROTEIN KINASE"/>
    <property type="match status" value="1"/>
</dbReference>
<dbReference type="PROSITE" id="PS50011">
    <property type="entry name" value="PROTEIN_KINASE_DOM"/>
    <property type="match status" value="1"/>
</dbReference>
<evidence type="ECO:0000256" key="6">
    <source>
        <dbReference type="ARBA" id="ARBA00022840"/>
    </source>
</evidence>
<dbReference type="GO" id="GO:0004674">
    <property type="term" value="F:protein serine/threonine kinase activity"/>
    <property type="evidence" value="ECO:0007669"/>
    <property type="project" value="UniProtKB-KW"/>
</dbReference>
<organism evidence="9 10">
    <name type="scientific">Durio zibethinus</name>
    <name type="common">Durian</name>
    <dbReference type="NCBI Taxonomy" id="66656"/>
    <lineage>
        <taxon>Eukaryota</taxon>
        <taxon>Viridiplantae</taxon>
        <taxon>Streptophyta</taxon>
        <taxon>Embryophyta</taxon>
        <taxon>Tracheophyta</taxon>
        <taxon>Spermatophyta</taxon>
        <taxon>Magnoliopsida</taxon>
        <taxon>eudicotyledons</taxon>
        <taxon>Gunneridae</taxon>
        <taxon>Pentapetalae</taxon>
        <taxon>rosids</taxon>
        <taxon>malvids</taxon>
        <taxon>Malvales</taxon>
        <taxon>Malvaceae</taxon>
        <taxon>Helicteroideae</taxon>
        <taxon>Durio</taxon>
    </lineage>
</organism>
<dbReference type="Gene3D" id="1.10.510.10">
    <property type="entry name" value="Transferase(Phosphotransferase) domain 1"/>
    <property type="match status" value="1"/>
</dbReference>
<dbReference type="KEGG" id="dzi:111310117"/>
<evidence type="ECO:0000256" key="2">
    <source>
        <dbReference type="ARBA" id="ARBA00022553"/>
    </source>
</evidence>
<dbReference type="OrthoDB" id="9332038at2759"/>